<dbReference type="STRING" id="185761.SAMN05660282_01313"/>
<protein>
    <submittedName>
        <fullName evidence="1">Uncharacterized protein</fullName>
    </submittedName>
</protein>
<organism evidence="1 2">
    <name type="scientific">Corynebacterium spheniscorum</name>
    <dbReference type="NCBI Taxonomy" id="185761"/>
    <lineage>
        <taxon>Bacteria</taxon>
        <taxon>Bacillati</taxon>
        <taxon>Actinomycetota</taxon>
        <taxon>Actinomycetes</taxon>
        <taxon>Mycobacteriales</taxon>
        <taxon>Corynebacteriaceae</taxon>
        <taxon>Corynebacterium</taxon>
    </lineage>
</organism>
<dbReference type="Proteomes" id="UP000199065">
    <property type="component" value="Unassembled WGS sequence"/>
</dbReference>
<accession>A0A1I2T2J8</accession>
<dbReference type="AlphaFoldDB" id="A0A1I2T2J8"/>
<dbReference type="RefSeq" id="WP_177180094.1">
    <property type="nucleotide sequence ID" value="NZ_FOPJ01000007.1"/>
</dbReference>
<name>A0A1I2T2J8_9CORY</name>
<proteinExistence type="predicted"/>
<dbReference type="EMBL" id="FOPJ01000007">
    <property type="protein sequence ID" value="SFG59030.1"/>
    <property type="molecule type" value="Genomic_DNA"/>
</dbReference>
<reference evidence="1 2" key="1">
    <citation type="submission" date="2016-10" db="EMBL/GenBank/DDBJ databases">
        <authorList>
            <person name="de Groot N.N."/>
        </authorList>
    </citation>
    <scope>NUCLEOTIDE SEQUENCE [LARGE SCALE GENOMIC DNA]</scope>
    <source>
        <strain>J11</strain>
        <strain evidence="2">PG 39</strain>
    </source>
</reference>
<evidence type="ECO:0000313" key="2">
    <source>
        <dbReference type="Proteomes" id="UP000199065"/>
    </source>
</evidence>
<gene>
    <name evidence="1" type="ORF">SAMN05660282_01313</name>
</gene>
<evidence type="ECO:0000313" key="1">
    <source>
        <dbReference type="EMBL" id="SFG59030.1"/>
    </source>
</evidence>
<sequence>MLSTAAFLQDLANLVTNTFFYNFVVSLKGLAEAAGNLNGLLGLIK</sequence>
<keyword evidence="2" id="KW-1185">Reference proteome</keyword>